<feature type="transmembrane region" description="Helical" evidence="7">
    <location>
        <begin position="122"/>
        <end position="144"/>
    </location>
</feature>
<gene>
    <name evidence="8" type="ORF">H9804_08745</name>
</gene>
<evidence type="ECO:0000256" key="7">
    <source>
        <dbReference type="RuleBase" id="RU362048"/>
    </source>
</evidence>
<organism evidence="8 9">
    <name type="scientific">Candidatus Mucispirillum faecigallinarum</name>
    <dbReference type="NCBI Taxonomy" id="2838699"/>
    <lineage>
        <taxon>Bacteria</taxon>
        <taxon>Pseudomonadati</taxon>
        <taxon>Deferribacterota</taxon>
        <taxon>Deferribacteres</taxon>
        <taxon>Deferribacterales</taxon>
        <taxon>Mucispirillaceae</taxon>
        <taxon>Mucispirillum</taxon>
    </lineage>
</organism>
<dbReference type="EMBL" id="DXAQ01000129">
    <property type="protein sequence ID" value="HIZ90022.1"/>
    <property type="molecule type" value="Genomic_DNA"/>
</dbReference>
<dbReference type="PANTHER" id="PTHR33508">
    <property type="entry name" value="UPF0056 MEMBRANE PROTEIN YHCE"/>
    <property type="match status" value="1"/>
</dbReference>
<comment type="similarity">
    <text evidence="2 7">Belongs to the UPF0056 (MarC) family.</text>
</comment>
<reference evidence="8" key="2">
    <citation type="submission" date="2021-04" db="EMBL/GenBank/DDBJ databases">
        <authorList>
            <person name="Gilroy R."/>
        </authorList>
    </citation>
    <scope>NUCLEOTIDE SEQUENCE</scope>
    <source>
        <strain evidence="8">ChiW4-1371</strain>
    </source>
</reference>
<keyword evidence="4 7" id="KW-0812">Transmembrane</keyword>
<evidence type="ECO:0000313" key="9">
    <source>
        <dbReference type="Proteomes" id="UP000824176"/>
    </source>
</evidence>
<feature type="transmembrane region" description="Helical" evidence="7">
    <location>
        <begin position="151"/>
        <end position="169"/>
    </location>
</feature>
<evidence type="ECO:0000256" key="4">
    <source>
        <dbReference type="ARBA" id="ARBA00022692"/>
    </source>
</evidence>
<evidence type="ECO:0000313" key="8">
    <source>
        <dbReference type="EMBL" id="HIZ90022.1"/>
    </source>
</evidence>
<feature type="transmembrane region" description="Helical" evidence="7">
    <location>
        <begin position="47"/>
        <end position="69"/>
    </location>
</feature>
<dbReference type="GO" id="GO:0005886">
    <property type="term" value="C:plasma membrane"/>
    <property type="evidence" value="ECO:0007669"/>
    <property type="project" value="UniProtKB-SubCell"/>
</dbReference>
<accession>A0A9D2KCQ7</accession>
<name>A0A9D2KCQ7_9BACT</name>
<feature type="transmembrane region" description="Helical" evidence="7">
    <location>
        <begin position="81"/>
        <end position="102"/>
    </location>
</feature>
<dbReference type="InterPro" id="IPR002771">
    <property type="entry name" value="Multi_antbiot-R_MarC"/>
</dbReference>
<keyword evidence="5 7" id="KW-1133">Transmembrane helix</keyword>
<comment type="caution">
    <text evidence="7">Lacks conserved residue(s) required for the propagation of feature annotation.</text>
</comment>
<evidence type="ECO:0000256" key="2">
    <source>
        <dbReference type="ARBA" id="ARBA00009784"/>
    </source>
</evidence>
<feature type="transmembrane region" description="Helical" evidence="7">
    <location>
        <begin position="7"/>
        <end position="27"/>
    </location>
</feature>
<reference evidence="8" key="1">
    <citation type="journal article" date="2021" name="PeerJ">
        <title>Extensive microbial diversity within the chicken gut microbiome revealed by metagenomics and culture.</title>
        <authorList>
            <person name="Gilroy R."/>
            <person name="Ravi A."/>
            <person name="Getino M."/>
            <person name="Pursley I."/>
            <person name="Horton D.L."/>
            <person name="Alikhan N.F."/>
            <person name="Baker D."/>
            <person name="Gharbi K."/>
            <person name="Hall N."/>
            <person name="Watson M."/>
            <person name="Adriaenssens E.M."/>
            <person name="Foster-Nyarko E."/>
            <person name="Jarju S."/>
            <person name="Secka A."/>
            <person name="Antonio M."/>
            <person name="Oren A."/>
            <person name="Chaudhuri R.R."/>
            <person name="La Ragione R."/>
            <person name="Hildebrand F."/>
            <person name="Pallen M.J."/>
        </authorList>
    </citation>
    <scope>NUCLEOTIDE SEQUENCE</scope>
    <source>
        <strain evidence="8">ChiW4-1371</strain>
    </source>
</reference>
<dbReference type="Proteomes" id="UP000824176">
    <property type="component" value="Unassembled WGS sequence"/>
</dbReference>
<evidence type="ECO:0000256" key="6">
    <source>
        <dbReference type="ARBA" id="ARBA00023136"/>
    </source>
</evidence>
<dbReference type="PANTHER" id="PTHR33508:SF1">
    <property type="entry name" value="UPF0056 MEMBRANE PROTEIN YHCE"/>
    <property type="match status" value="1"/>
</dbReference>
<dbReference type="AlphaFoldDB" id="A0A9D2KCQ7"/>
<protein>
    <recommendedName>
        <fullName evidence="7">UPF0056 membrane protein</fullName>
    </recommendedName>
</protein>
<sequence>MFSNIESFIYAVFLSAIAIVAVMNPFGNLPQFIAMTDGMALKVRQHLFRNIIITAFVIVMIFLFAGPAVMEYMFRVSLDELRIAGGLILVVMGIKNLLFPGAVKDFSHYQDMSEEELIRRSIIPMAFPMLIGPGTLSTIVVMAAEGGMKNTIAGILAAFFFMSVLFYFASFLERVLGKLVLFVTARIMQVFIVAMGVKMMLIGLGVNPSH</sequence>
<evidence type="ECO:0000256" key="1">
    <source>
        <dbReference type="ARBA" id="ARBA00004651"/>
    </source>
</evidence>
<dbReference type="NCBIfam" id="TIGR00427">
    <property type="entry name" value="NAAT family transporter"/>
    <property type="match status" value="1"/>
</dbReference>
<evidence type="ECO:0000256" key="3">
    <source>
        <dbReference type="ARBA" id="ARBA00022475"/>
    </source>
</evidence>
<comment type="caution">
    <text evidence="8">The sequence shown here is derived from an EMBL/GenBank/DDBJ whole genome shotgun (WGS) entry which is preliminary data.</text>
</comment>
<keyword evidence="3" id="KW-1003">Cell membrane</keyword>
<evidence type="ECO:0000256" key="5">
    <source>
        <dbReference type="ARBA" id="ARBA00022989"/>
    </source>
</evidence>
<dbReference type="Pfam" id="PF01914">
    <property type="entry name" value="MarC"/>
    <property type="match status" value="1"/>
</dbReference>
<proteinExistence type="inferred from homology"/>
<keyword evidence="6 7" id="KW-0472">Membrane</keyword>
<comment type="subcellular location">
    <subcellularLocation>
        <location evidence="1 7">Cell membrane</location>
        <topology evidence="1 7">Multi-pass membrane protein</topology>
    </subcellularLocation>
</comment>